<evidence type="ECO:0000313" key="2">
    <source>
        <dbReference type="EMBL" id="WDM44938.1"/>
    </source>
</evidence>
<evidence type="ECO:0000313" key="3">
    <source>
        <dbReference type="Proteomes" id="UP001215097"/>
    </source>
</evidence>
<organism evidence="2 3">
    <name type="scientific">Microbacterium luteolum</name>
    <name type="common">Aureobacterium luteolum</name>
    <dbReference type="NCBI Taxonomy" id="69367"/>
    <lineage>
        <taxon>Bacteria</taxon>
        <taxon>Bacillati</taxon>
        <taxon>Actinomycetota</taxon>
        <taxon>Actinomycetes</taxon>
        <taxon>Micrococcales</taxon>
        <taxon>Microbacteriaceae</taxon>
        <taxon>Microbacterium</taxon>
    </lineage>
</organism>
<protein>
    <recommendedName>
        <fullName evidence="4">DUF202 domain-containing protein</fullName>
    </recommendedName>
</protein>
<dbReference type="Proteomes" id="UP001215097">
    <property type="component" value="Chromosome"/>
</dbReference>
<keyword evidence="1" id="KW-0812">Transmembrane</keyword>
<evidence type="ECO:0000256" key="1">
    <source>
        <dbReference type="SAM" id="Phobius"/>
    </source>
</evidence>
<name>A0ABY7XRY0_MICLT</name>
<reference evidence="2 3" key="1">
    <citation type="submission" date="2021-06" db="EMBL/GenBank/DDBJ databases">
        <title>Genome-based taxonomic framework of Microbacterium strains isolated from marine environment, the description of four new species and reclassification of four preexisting species.</title>
        <authorList>
            <person name="Lee S.D."/>
            <person name="Kim S.-M."/>
            <person name="Byeon Y.-S."/>
            <person name="Yang H.L."/>
            <person name="Kim I.S."/>
        </authorList>
    </citation>
    <scope>NUCLEOTIDE SEQUENCE [LARGE SCALE GENOMIC DNA]</scope>
    <source>
        <strain evidence="2 3">KACC 14465</strain>
    </source>
</reference>
<gene>
    <name evidence="2" type="ORF">KV395_17515</name>
</gene>
<feature type="transmembrane region" description="Helical" evidence="1">
    <location>
        <begin position="25"/>
        <end position="46"/>
    </location>
</feature>
<keyword evidence="1" id="KW-0472">Membrane</keyword>
<feature type="transmembrane region" description="Helical" evidence="1">
    <location>
        <begin position="52"/>
        <end position="69"/>
    </location>
</feature>
<sequence>MTESADEPTLSLIQQRMELQRRRSWATYQIVISSVLAVFWVVFLIIGGPDLIRAALVLVVLIGAAMGVVQRRRAQRDLRAFAERYGADAGVQKRID</sequence>
<dbReference type="RefSeq" id="WP_282215092.1">
    <property type="nucleotide sequence ID" value="NZ_BAAAUN010000001.1"/>
</dbReference>
<accession>A0ABY7XRY0</accession>
<keyword evidence="3" id="KW-1185">Reference proteome</keyword>
<evidence type="ECO:0008006" key="4">
    <source>
        <dbReference type="Google" id="ProtNLM"/>
    </source>
</evidence>
<keyword evidence="1" id="KW-1133">Transmembrane helix</keyword>
<proteinExistence type="predicted"/>
<dbReference type="EMBL" id="CP078075">
    <property type="protein sequence ID" value="WDM44938.1"/>
    <property type="molecule type" value="Genomic_DNA"/>
</dbReference>